<evidence type="ECO:0000313" key="1">
    <source>
        <dbReference type="EMBL" id="KXT55309.1"/>
    </source>
</evidence>
<protein>
    <submittedName>
        <fullName evidence="1">Uncharacterized protein</fullName>
    </submittedName>
</protein>
<proteinExistence type="predicted"/>
<dbReference type="EMBL" id="LTDF01000025">
    <property type="protein sequence ID" value="KXT55309.1"/>
    <property type="molecule type" value="Genomic_DNA"/>
</dbReference>
<organism evidence="1">
    <name type="scientific">Bacteroides intestinalis</name>
    <dbReference type="NCBI Taxonomy" id="329854"/>
    <lineage>
        <taxon>Bacteria</taxon>
        <taxon>Pseudomonadati</taxon>
        <taxon>Bacteroidota</taxon>
        <taxon>Bacteroidia</taxon>
        <taxon>Bacteroidales</taxon>
        <taxon>Bacteroidaceae</taxon>
        <taxon>Bacteroides</taxon>
    </lineage>
</organism>
<evidence type="ECO:0000313" key="2">
    <source>
        <dbReference type="Proteomes" id="UP000070319"/>
    </source>
</evidence>
<dbReference type="AlphaFoldDB" id="A0A139LV31"/>
<comment type="caution">
    <text evidence="1">The sequence shown here is derived from an EMBL/GenBank/DDBJ whole genome shotgun (WGS) entry which is preliminary data.</text>
</comment>
<sequence length="67" mass="7909">MGQNCKTERTERRNLEIPSVIGCISPYICPHTWNKKSGQLPIFICFSISFTENFYNFACIKERKYKK</sequence>
<accession>A0A139LV31</accession>
<reference evidence="1 2" key="1">
    <citation type="submission" date="2016-02" db="EMBL/GenBank/DDBJ databases">
        <authorList>
            <person name="Wen L."/>
            <person name="He K."/>
            <person name="Yang H."/>
        </authorList>
    </citation>
    <scope>NUCLEOTIDE SEQUENCE [LARGE SCALE GENOMIC DNA]</scope>
    <source>
        <strain evidence="1 2">KLE1704</strain>
    </source>
</reference>
<dbReference type="Proteomes" id="UP000070319">
    <property type="component" value="Unassembled WGS sequence"/>
</dbReference>
<name>A0A139LV31_9BACE</name>
<gene>
    <name evidence="1" type="ORF">HMPREF2531_00196</name>
</gene>
<dbReference type="PATRIC" id="fig|329854.7.peg.206"/>